<dbReference type="PROSITE" id="PS50110">
    <property type="entry name" value="RESPONSE_REGULATORY"/>
    <property type="match status" value="1"/>
</dbReference>
<dbReference type="SMART" id="SM00448">
    <property type="entry name" value="REC"/>
    <property type="match status" value="1"/>
</dbReference>
<dbReference type="GO" id="GO:0006355">
    <property type="term" value="P:regulation of DNA-templated transcription"/>
    <property type="evidence" value="ECO:0007669"/>
    <property type="project" value="InterPro"/>
</dbReference>
<evidence type="ECO:0000256" key="6">
    <source>
        <dbReference type="PROSITE-ProRule" id="PRU00169"/>
    </source>
</evidence>
<dbReference type="Gene3D" id="6.10.250.690">
    <property type="match status" value="1"/>
</dbReference>
<dbReference type="Pfam" id="PF00072">
    <property type="entry name" value="Response_reg"/>
    <property type="match status" value="1"/>
</dbReference>
<gene>
    <name evidence="10" type="ORF">SAMN05445756_2105</name>
</gene>
<keyword evidence="3" id="KW-0805">Transcription regulation</keyword>
<dbReference type="GO" id="GO:0032993">
    <property type="term" value="C:protein-DNA complex"/>
    <property type="evidence" value="ECO:0007669"/>
    <property type="project" value="TreeGrafter"/>
</dbReference>
<accession>A0A212U6J5</accession>
<proteinExistence type="predicted"/>
<dbReference type="PROSITE" id="PS51755">
    <property type="entry name" value="OMPR_PHOB"/>
    <property type="match status" value="1"/>
</dbReference>
<feature type="DNA-binding region" description="OmpR/PhoB-type" evidence="7">
    <location>
        <begin position="134"/>
        <end position="228"/>
    </location>
</feature>
<dbReference type="GO" id="GO:0005829">
    <property type="term" value="C:cytosol"/>
    <property type="evidence" value="ECO:0007669"/>
    <property type="project" value="TreeGrafter"/>
</dbReference>
<feature type="modified residue" description="4-aspartylphosphate" evidence="6">
    <location>
        <position position="58"/>
    </location>
</feature>
<sequence>MSRNTPEGNVLLVEDDEMLRETTALVLERQGFAVSTAGDGVEGLEVLGRGEFDVAVVDVMMPRMDGITFARRVREDSDLPIILLTARDLPHDQLAGFHAGADDYVTKPFDGEVLAARLRALLRRTETGPQQPDTTTIRVADLAVDPEGMVVTRGGEEVALSATEFRLLEVLLDHRGRVLSRPQLLELVWDIGAWGDTHVVEVTVQRLRRKIGAERIVTVRGAGYKLVDE</sequence>
<evidence type="ECO:0000313" key="10">
    <source>
        <dbReference type="EMBL" id="SNC73711.1"/>
    </source>
</evidence>
<dbReference type="InterPro" id="IPR036388">
    <property type="entry name" value="WH-like_DNA-bd_sf"/>
</dbReference>
<dbReference type="Gene3D" id="3.40.50.2300">
    <property type="match status" value="1"/>
</dbReference>
<dbReference type="SMART" id="SM00862">
    <property type="entry name" value="Trans_reg_C"/>
    <property type="match status" value="1"/>
</dbReference>
<name>A0A212U6J5_9MICO</name>
<organism evidence="10 11">
    <name type="scientific">Kytococcus aerolatus</name>
    <dbReference type="NCBI Taxonomy" id="592308"/>
    <lineage>
        <taxon>Bacteria</taxon>
        <taxon>Bacillati</taxon>
        <taxon>Actinomycetota</taxon>
        <taxon>Actinomycetes</taxon>
        <taxon>Micrococcales</taxon>
        <taxon>Kytococcaceae</taxon>
        <taxon>Kytococcus</taxon>
    </lineage>
</organism>
<dbReference type="SUPFAM" id="SSF52172">
    <property type="entry name" value="CheY-like"/>
    <property type="match status" value="1"/>
</dbReference>
<dbReference type="GO" id="GO:0000976">
    <property type="term" value="F:transcription cis-regulatory region binding"/>
    <property type="evidence" value="ECO:0007669"/>
    <property type="project" value="TreeGrafter"/>
</dbReference>
<evidence type="ECO:0000256" key="1">
    <source>
        <dbReference type="ARBA" id="ARBA00022553"/>
    </source>
</evidence>
<feature type="domain" description="Response regulatory" evidence="8">
    <location>
        <begin position="9"/>
        <end position="122"/>
    </location>
</feature>
<evidence type="ECO:0000256" key="3">
    <source>
        <dbReference type="ARBA" id="ARBA00023015"/>
    </source>
</evidence>
<evidence type="ECO:0000259" key="8">
    <source>
        <dbReference type="PROSITE" id="PS50110"/>
    </source>
</evidence>
<dbReference type="RefSeq" id="WP_234994405.1">
    <property type="nucleotide sequence ID" value="NZ_FYEZ01000003.1"/>
</dbReference>
<evidence type="ECO:0000256" key="7">
    <source>
        <dbReference type="PROSITE-ProRule" id="PRU01091"/>
    </source>
</evidence>
<reference evidence="10 11" key="1">
    <citation type="submission" date="2017-06" db="EMBL/GenBank/DDBJ databases">
        <authorList>
            <person name="Kim H.J."/>
            <person name="Triplett B.A."/>
        </authorList>
    </citation>
    <scope>NUCLEOTIDE SEQUENCE [LARGE SCALE GENOMIC DNA]</scope>
    <source>
        <strain evidence="10 11">DSM 22179</strain>
    </source>
</reference>
<dbReference type="CDD" id="cd17574">
    <property type="entry name" value="REC_OmpR"/>
    <property type="match status" value="1"/>
</dbReference>
<dbReference type="InterPro" id="IPR001867">
    <property type="entry name" value="OmpR/PhoB-type_DNA-bd"/>
</dbReference>
<evidence type="ECO:0000256" key="4">
    <source>
        <dbReference type="ARBA" id="ARBA00023125"/>
    </source>
</evidence>
<dbReference type="EMBL" id="FYEZ01000003">
    <property type="protein sequence ID" value="SNC73711.1"/>
    <property type="molecule type" value="Genomic_DNA"/>
</dbReference>
<dbReference type="PANTHER" id="PTHR48111">
    <property type="entry name" value="REGULATOR OF RPOS"/>
    <property type="match status" value="1"/>
</dbReference>
<dbReference type="Proteomes" id="UP000198122">
    <property type="component" value="Unassembled WGS sequence"/>
</dbReference>
<dbReference type="PANTHER" id="PTHR48111:SF21">
    <property type="entry name" value="DNA-BINDING DUAL MASTER TRANSCRIPTIONAL REGULATOR RPAA"/>
    <property type="match status" value="1"/>
</dbReference>
<feature type="domain" description="OmpR/PhoB-type" evidence="9">
    <location>
        <begin position="134"/>
        <end position="228"/>
    </location>
</feature>
<keyword evidence="2" id="KW-0902">Two-component regulatory system</keyword>
<dbReference type="InterPro" id="IPR039420">
    <property type="entry name" value="WalR-like"/>
</dbReference>
<keyword evidence="1 6" id="KW-0597">Phosphoprotein</keyword>
<keyword evidence="4 7" id="KW-0238">DNA-binding</keyword>
<dbReference type="InterPro" id="IPR001789">
    <property type="entry name" value="Sig_transdc_resp-reg_receiver"/>
</dbReference>
<dbReference type="Gene3D" id="1.10.10.10">
    <property type="entry name" value="Winged helix-like DNA-binding domain superfamily/Winged helix DNA-binding domain"/>
    <property type="match status" value="1"/>
</dbReference>
<evidence type="ECO:0000256" key="5">
    <source>
        <dbReference type="ARBA" id="ARBA00023163"/>
    </source>
</evidence>
<dbReference type="InterPro" id="IPR011006">
    <property type="entry name" value="CheY-like_superfamily"/>
</dbReference>
<keyword evidence="5" id="KW-0804">Transcription</keyword>
<dbReference type="CDD" id="cd00383">
    <property type="entry name" value="trans_reg_C"/>
    <property type="match status" value="1"/>
</dbReference>
<evidence type="ECO:0000313" key="11">
    <source>
        <dbReference type="Proteomes" id="UP000198122"/>
    </source>
</evidence>
<dbReference type="GO" id="GO:0000156">
    <property type="term" value="F:phosphorelay response regulator activity"/>
    <property type="evidence" value="ECO:0007669"/>
    <property type="project" value="TreeGrafter"/>
</dbReference>
<dbReference type="Pfam" id="PF00486">
    <property type="entry name" value="Trans_reg_C"/>
    <property type="match status" value="1"/>
</dbReference>
<evidence type="ECO:0000256" key="2">
    <source>
        <dbReference type="ARBA" id="ARBA00023012"/>
    </source>
</evidence>
<evidence type="ECO:0000259" key="9">
    <source>
        <dbReference type="PROSITE" id="PS51755"/>
    </source>
</evidence>
<dbReference type="AlphaFoldDB" id="A0A212U6J5"/>
<protein>
    <submittedName>
        <fullName evidence="10">DNA-binding response regulator, OmpR family, contains REC and winged-helix (WHTH) domain</fullName>
    </submittedName>
</protein>
<keyword evidence="11" id="KW-1185">Reference proteome</keyword>